<dbReference type="InterPro" id="IPR041118">
    <property type="entry name" value="Rx_N"/>
</dbReference>
<dbReference type="Pfam" id="PF23559">
    <property type="entry name" value="WHD_DRP"/>
    <property type="match status" value="1"/>
</dbReference>
<dbReference type="AlphaFoldDB" id="W9R4H2"/>
<dbReference type="SUPFAM" id="SSF52058">
    <property type="entry name" value="L domain-like"/>
    <property type="match status" value="1"/>
</dbReference>
<dbReference type="InterPro" id="IPR055414">
    <property type="entry name" value="LRR_R13L4/SHOC2-like"/>
</dbReference>
<dbReference type="InterPro" id="IPR002182">
    <property type="entry name" value="NB-ARC"/>
</dbReference>
<protein>
    <submittedName>
        <fullName evidence="10">Putative disease resistance protein RGA1</fullName>
    </submittedName>
</protein>
<dbReference type="InterPro" id="IPR058922">
    <property type="entry name" value="WHD_DRP"/>
</dbReference>
<dbReference type="Gene3D" id="1.10.8.430">
    <property type="entry name" value="Helical domain of apoptotic protease-activating factors"/>
    <property type="match status" value="1"/>
</dbReference>
<dbReference type="InterPro" id="IPR001611">
    <property type="entry name" value="Leu-rich_rpt"/>
</dbReference>
<dbReference type="EMBL" id="KE344572">
    <property type="protein sequence ID" value="EXB68165.1"/>
    <property type="molecule type" value="Genomic_DNA"/>
</dbReference>
<keyword evidence="3" id="KW-0611">Plant defense</keyword>
<evidence type="ECO:0000259" key="7">
    <source>
        <dbReference type="Pfam" id="PF18052"/>
    </source>
</evidence>
<dbReference type="GO" id="GO:0006952">
    <property type="term" value="P:defense response"/>
    <property type="evidence" value="ECO:0007669"/>
    <property type="project" value="UniProtKB-KW"/>
</dbReference>
<proteinExistence type="predicted"/>
<accession>W9R4H2</accession>
<feature type="domain" description="Disease resistance protein winged helix" evidence="8">
    <location>
        <begin position="451"/>
        <end position="523"/>
    </location>
</feature>
<dbReference type="Pfam" id="PF18052">
    <property type="entry name" value="Rx_N"/>
    <property type="match status" value="1"/>
</dbReference>
<dbReference type="InterPro" id="IPR032675">
    <property type="entry name" value="LRR_dom_sf"/>
</dbReference>
<dbReference type="Gene3D" id="1.10.10.10">
    <property type="entry name" value="Winged helix-like DNA-binding domain superfamily/Winged helix DNA-binding domain"/>
    <property type="match status" value="1"/>
</dbReference>
<evidence type="ECO:0000259" key="6">
    <source>
        <dbReference type="Pfam" id="PF00931"/>
    </source>
</evidence>
<dbReference type="Pfam" id="PF00931">
    <property type="entry name" value="NB-ARC"/>
    <property type="match status" value="1"/>
</dbReference>
<dbReference type="GO" id="GO:0005524">
    <property type="term" value="F:ATP binding"/>
    <property type="evidence" value="ECO:0007669"/>
    <property type="project" value="UniProtKB-KW"/>
</dbReference>
<evidence type="ECO:0000256" key="3">
    <source>
        <dbReference type="ARBA" id="ARBA00022821"/>
    </source>
</evidence>
<gene>
    <name evidence="10" type="ORF">L484_003206</name>
</gene>
<keyword evidence="11" id="KW-1185">Reference proteome</keyword>
<dbReference type="InterPro" id="IPR036388">
    <property type="entry name" value="WH-like_DNA-bd_sf"/>
</dbReference>
<dbReference type="Gene3D" id="3.40.50.300">
    <property type="entry name" value="P-loop containing nucleotide triphosphate hydrolases"/>
    <property type="match status" value="1"/>
</dbReference>
<dbReference type="OrthoDB" id="1189324at2759"/>
<dbReference type="InterPro" id="IPR027417">
    <property type="entry name" value="P-loop_NTPase"/>
</dbReference>
<evidence type="ECO:0000259" key="9">
    <source>
        <dbReference type="Pfam" id="PF23598"/>
    </source>
</evidence>
<dbReference type="Gene3D" id="3.80.10.10">
    <property type="entry name" value="Ribonuclease Inhibitor"/>
    <property type="match status" value="2"/>
</dbReference>
<dbReference type="GO" id="GO:0043531">
    <property type="term" value="F:ADP binding"/>
    <property type="evidence" value="ECO:0007669"/>
    <property type="project" value="InterPro"/>
</dbReference>
<feature type="domain" description="NB-ARC" evidence="6">
    <location>
        <begin position="202"/>
        <end position="334"/>
    </location>
</feature>
<name>W9R4H2_9ROSA</name>
<evidence type="ECO:0000313" key="10">
    <source>
        <dbReference type="EMBL" id="EXB68165.1"/>
    </source>
</evidence>
<feature type="domain" description="Disease resistance N-terminal" evidence="7">
    <location>
        <begin position="34"/>
        <end position="89"/>
    </location>
</feature>
<dbReference type="PANTHER" id="PTHR36766:SF40">
    <property type="entry name" value="DISEASE RESISTANCE PROTEIN RGA3"/>
    <property type="match status" value="1"/>
</dbReference>
<evidence type="ECO:0000256" key="2">
    <source>
        <dbReference type="ARBA" id="ARBA00022741"/>
    </source>
</evidence>
<dbReference type="PANTHER" id="PTHR36766">
    <property type="entry name" value="PLANT BROAD-SPECTRUM MILDEW RESISTANCE PROTEIN RPW8"/>
    <property type="match status" value="1"/>
</dbReference>
<feature type="domain" description="Disease resistance R13L4/SHOC-2-like LRR" evidence="9">
    <location>
        <begin position="594"/>
        <end position="758"/>
    </location>
</feature>
<evidence type="ECO:0000256" key="1">
    <source>
        <dbReference type="ARBA" id="ARBA00022737"/>
    </source>
</evidence>
<keyword evidence="4" id="KW-0067">ATP-binding</keyword>
<dbReference type="PRINTS" id="PR00364">
    <property type="entry name" value="DISEASERSIST"/>
</dbReference>
<sequence>MAERNLTIVADHILEHLRSEDEKIGSLRRIVLPELLQGFKGTVSTLKPLLLDAEKKSFGDEGLKHWLLRLGDLLFDADNLLEEIRLYSLYAAANSPKTTCKQLAGLLLKQVRRFVLISTSSNYVVPRFKIINESLERIAAERNEFNLEKLSEDIQLPVAEVALETSTAPSSKVGREIFARSKDKEEIVRILLDADAGLIGRDYAKVLPIYGQAGLGRTSLAKDAFHDERVRRRFDRQMWVRVSKNMDVKEILKEMVASATSGSIENLHDLPESQLAAQLQDSLQGKRCLSVLEDESDEPSNKWPQLEYRVLQVGARGSAIILITSSRWFAEIAGNVKPFCSEGRLNYKKYHRTYFEKANSKGSTLFHKELTTIGDEILRQCHGHPLLFSAIGSMLSSDYKEQVWRSFYENELLRTLECYVRDARFRDCQLLKLSYNHLPFRLQHCFAYCSLFPRGHEIDVRMLIKLWMAQGFIDPKDSTQSLEQVGYKYFMNLLSRSFFYEVAVDVSGRVTKCKMHNLMHDLATYVAGEQCRLLNSRSAVDTRASHLSFGADLSFDEHVPASLKSAKKLRSILLPTKLRRKDREAPDEGIFYTLISNCRFLRVLDLHALGIKKVPISIGKLYHLRYLDLSENEYITKLPDSITELLNLQTLRLSSCFKLKKLPRDIGKLINLRHLELDGCYSLVSLPRGIGKLTNLQTLSQLVLSEDASTRNNELEQLKGLNNLTEDFEIKNLKHGKDDMAATYFAVIRQKVRSLSLEWESHAPESDDNDTQLNAKLFSDLEKLSLNGVRGGTLFSCFFPNNLVKLSLRRCAKCFVLPAISQCHKLKVLALDEMTDLEYVDNTGVSSQGEFFPDLQELWLTELPKLQGWWKPSSVSQEYLPSFPRLSKLVVEDCPKLDSMPLFPTLEDGLVLDSTCWNPFQLTMKHRAAATKNKVSSSTSSQSTPLSKLKKLCIVGIPEFDDSKANEVEWHNLKSLQLLKFDSLPGLTTLPEGLKPATNQAEGGKPAGTNQPEGGKPATNLQELHVWRCGLRELPAWIDKLELLEKLVIRACPMMGTLPGEIRGLKYLKTVEIDDCPMLQRRCEEGIGADWDKISHIETRQVRRISGS</sequence>
<dbReference type="STRING" id="981085.W9R4H2"/>
<feature type="region of interest" description="Disordered" evidence="5">
    <location>
        <begin position="991"/>
        <end position="1018"/>
    </location>
</feature>
<dbReference type="Pfam" id="PF23598">
    <property type="entry name" value="LRR_14"/>
    <property type="match status" value="1"/>
</dbReference>
<dbReference type="GO" id="GO:0051707">
    <property type="term" value="P:response to other organism"/>
    <property type="evidence" value="ECO:0007669"/>
    <property type="project" value="UniProtKB-ARBA"/>
</dbReference>
<evidence type="ECO:0000313" key="11">
    <source>
        <dbReference type="Proteomes" id="UP000030645"/>
    </source>
</evidence>
<dbReference type="eggNOG" id="KOG4658">
    <property type="taxonomic scope" value="Eukaryota"/>
</dbReference>
<evidence type="ECO:0000256" key="4">
    <source>
        <dbReference type="ARBA" id="ARBA00022840"/>
    </source>
</evidence>
<dbReference type="PROSITE" id="PS51450">
    <property type="entry name" value="LRR"/>
    <property type="match status" value="1"/>
</dbReference>
<keyword evidence="2" id="KW-0547">Nucleotide-binding</keyword>
<dbReference type="FunFam" id="1.10.10.10:FF:000322">
    <property type="entry name" value="Probable disease resistance protein At1g63360"/>
    <property type="match status" value="1"/>
</dbReference>
<evidence type="ECO:0000256" key="5">
    <source>
        <dbReference type="SAM" id="MobiDB-lite"/>
    </source>
</evidence>
<dbReference type="Proteomes" id="UP000030645">
    <property type="component" value="Unassembled WGS sequence"/>
</dbReference>
<dbReference type="KEGG" id="mnt:21386750"/>
<organism evidence="10 11">
    <name type="scientific">Morus notabilis</name>
    <dbReference type="NCBI Taxonomy" id="981085"/>
    <lineage>
        <taxon>Eukaryota</taxon>
        <taxon>Viridiplantae</taxon>
        <taxon>Streptophyta</taxon>
        <taxon>Embryophyta</taxon>
        <taxon>Tracheophyta</taxon>
        <taxon>Spermatophyta</taxon>
        <taxon>Magnoliopsida</taxon>
        <taxon>eudicotyledons</taxon>
        <taxon>Gunneridae</taxon>
        <taxon>Pentapetalae</taxon>
        <taxon>rosids</taxon>
        <taxon>fabids</taxon>
        <taxon>Rosales</taxon>
        <taxon>Moraceae</taxon>
        <taxon>Moreae</taxon>
        <taxon>Morus</taxon>
    </lineage>
</organism>
<evidence type="ECO:0000259" key="8">
    <source>
        <dbReference type="Pfam" id="PF23559"/>
    </source>
</evidence>
<reference evidence="11" key="1">
    <citation type="submission" date="2013-01" db="EMBL/GenBank/DDBJ databases">
        <title>Draft Genome Sequence of a Mulberry Tree, Morus notabilis C.K. Schneid.</title>
        <authorList>
            <person name="He N."/>
            <person name="Zhao S."/>
        </authorList>
    </citation>
    <scope>NUCLEOTIDE SEQUENCE</scope>
</reference>
<keyword evidence="1" id="KW-0677">Repeat</keyword>
<dbReference type="InterPro" id="IPR042197">
    <property type="entry name" value="Apaf_helical"/>
</dbReference>
<dbReference type="SUPFAM" id="SSF52540">
    <property type="entry name" value="P-loop containing nucleoside triphosphate hydrolases"/>
    <property type="match status" value="1"/>
</dbReference>